<evidence type="ECO:0000256" key="1">
    <source>
        <dbReference type="ARBA" id="ARBA00022578"/>
    </source>
</evidence>
<proteinExistence type="predicted"/>
<name>A0A6J4KV15_9BACT</name>
<dbReference type="InterPro" id="IPR047930">
    <property type="entry name" value="Transpos_IS6"/>
</dbReference>
<gene>
    <name evidence="5" type="ORF">AVDCRST_MAG40-1191</name>
</gene>
<organism evidence="5">
    <name type="scientific">uncultured Gemmatimonadaceae bacterium</name>
    <dbReference type="NCBI Taxonomy" id="246130"/>
    <lineage>
        <taxon>Bacteria</taxon>
        <taxon>Pseudomonadati</taxon>
        <taxon>Gemmatimonadota</taxon>
        <taxon>Gemmatimonadia</taxon>
        <taxon>Gemmatimonadales</taxon>
        <taxon>Gemmatimonadaceae</taxon>
        <taxon>environmental samples</taxon>
    </lineage>
</organism>
<evidence type="ECO:0000259" key="4">
    <source>
        <dbReference type="Pfam" id="PF13610"/>
    </source>
</evidence>
<dbReference type="InterPro" id="IPR052183">
    <property type="entry name" value="IS_Transposase"/>
</dbReference>
<sequence>MPASASLYHRHRFPAEVIAHAVRLYLRFALSFRDVEELLAERGVRVSYETVRRWVTKFGAHYADKLRRHEVRRGRTWHLDEMATRVGGQLCWLWRAIDEHGQTLDVLLQEHRDTAAAERFFRRLLAATDGVPPERITTDKLGSYAAAMTHLPEMQSVEHVQVRSVMRCNNRVEQAHQPTRVRERVMRRFKSVVSAQRFLDAFSRVCNLLRPGRHRLSAAAYRGTMQERVATWREVADYAPPETTRSRTPSLAAFPLRFADVNVTVPRRVSCRNMRAPCAGRRCAPRVQRAAAGRSDVCESRSAGIAPGPG</sequence>
<dbReference type="EMBL" id="CADCTX010000360">
    <property type="protein sequence ID" value="CAA9315071.1"/>
    <property type="molecule type" value="Genomic_DNA"/>
</dbReference>
<protein>
    <submittedName>
        <fullName evidence="5">Transposase</fullName>
    </submittedName>
</protein>
<dbReference type="GO" id="GO:0032196">
    <property type="term" value="P:transposition"/>
    <property type="evidence" value="ECO:0007669"/>
    <property type="project" value="UniProtKB-KW"/>
</dbReference>
<dbReference type="GO" id="GO:0003677">
    <property type="term" value="F:DNA binding"/>
    <property type="evidence" value="ECO:0007669"/>
    <property type="project" value="UniProtKB-KW"/>
</dbReference>
<dbReference type="GO" id="GO:0006310">
    <property type="term" value="P:DNA recombination"/>
    <property type="evidence" value="ECO:0007669"/>
    <property type="project" value="UniProtKB-KW"/>
</dbReference>
<keyword evidence="3" id="KW-0233">DNA recombination</keyword>
<keyword evidence="1" id="KW-0815">Transposition</keyword>
<feature type="domain" description="DDE" evidence="4">
    <location>
        <begin position="76"/>
        <end position="209"/>
    </location>
</feature>
<dbReference type="AlphaFoldDB" id="A0A6J4KV15"/>
<dbReference type="Pfam" id="PF13610">
    <property type="entry name" value="DDE_Tnp_IS240"/>
    <property type="match status" value="1"/>
</dbReference>
<dbReference type="PANTHER" id="PTHR35528">
    <property type="entry name" value="BLL1675 PROTEIN"/>
    <property type="match status" value="1"/>
</dbReference>
<reference evidence="5" key="1">
    <citation type="submission" date="2020-02" db="EMBL/GenBank/DDBJ databases">
        <authorList>
            <person name="Meier V. D."/>
        </authorList>
    </citation>
    <scope>NUCLEOTIDE SEQUENCE</scope>
    <source>
        <strain evidence="5">AVDCRST_MAG40</strain>
    </source>
</reference>
<evidence type="ECO:0000313" key="5">
    <source>
        <dbReference type="EMBL" id="CAA9315071.1"/>
    </source>
</evidence>
<feature type="non-terminal residue" evidence="5">
    <location>
        <position position="310"/>
    </location>
</feature>
<keyword evidence="2" id="KW-0238">DNA-binding</keyword>
<dbReference type="InterPro" id="IPR032874">
    <property type="entry name" value="DDE_dom"/>
</dbReference>
<dbReference type="NCBIfam" id="NF033587">
    <property type="entry name" value="transpos_IS6"/>
    <property type="match status" value="1"/>
</dbReference>
<accession>A0A6J4KV15</accession>
<evidence type="ECO:0000256" key="2">
    <source>
        <dbReference type="ARBA" id="ARBA00023125"/>
    </source>
</evidence>
<evidence type="ECO:0000256" key="3">
    <source>
        <dbReference type="ARBA" id="ARBA00023172"/>
    </source>
</evidence>
<dbReference type="PANTHER" id="PTHR35528:SF3">
    <property type="entry name" value="BLL1675 PROTEIN"/>
    <property type="match status" value="1"/>
</dbReference>